<protein>
    <submittedName>
        <fullName evidence="2">Uncharacterized protein</fullName>
    </submittedName>
</protein>
<evidence type="ECO:0000256" key="1">
    <source>
        <dbReference type="SAM" id="MobiDB-lite"/>
    </source>
</evidence>
<evidence type="ECO:0000313" key="2">
    <source>
        <dbReference type="EMBL" id="OCL09901.1"/>
    </source>
</evidence>
<sequence>MPRTDSLPKIPSPELVVTAHVIDATCTFSTYISHFPSSWALPTSPSPSPSLSPHSLAPFTSMPRISGITSSVGVTNEWKGRYRNNGTAAWCGPQSRRTSKRRNVTTYDPGSQIAPRQQRQPKAQSFSTAPGNASRSENLKRSLSAQLPYITRDSIRKSEREDYFNGAKCVDSLGTLVEVGARSDSASLGMESSEVASDCRSDEGNNNWYEDGYGDVPHRALAISDAYSTRTLSSVMS</sequence>
<gene>
    <name evidence="2" type="ORF">AOQ84DRAFT_362866</name>
</gene>
<dbReference type="Proteomes" id="UP000250140">
    <property type="component" value="Unassembled WGS sequence"/>
</dbReference>
<dbReference type="OrthoDB" id="10534805at2759"/>
<dbReference type="AlphaFoldDB" id="A0A8E2F3H2"/>
<reference evidence="2 3" key="1">
    <citation type="journal article" date="2016" name="Nat. Commun.">
        <title>Ectomycorrhizal ecology is imprinted in the genome of the dominant symbiotic fungus Cenococcum geophilum.</title>
        <authorList>
            <consortium name="DOE Joint Genome Institute"/>
            <person name="Peter M."/>
            <person name="Kohler A."/>
            <person name="Ohm R.A."/>
            <person name="Kuo A."/>
            <person name="Krutzmann J."/>
            <person name="Morin E."/>
            <person name="Arend M."/>
            <person name="Barry K.W."/>
            <person name="Binder M."/>
            <person name="Choi C."/>
            <person name="Clum A."/>
            <person name="Copeland A."/>
            <person name="Grisel N."/>
            <person name="Haridas S."/>
            <person name="Kipfer T."/>
            <person name="LaButti K."/>
            <person name="Lindquist E."/>
            <person name="Lipzen A."/>
            <person name="Maire R."/>
            <person name="Meier B."/>
            <person name="Mihaltcheva S."/>
            <person name="Molinier V."/>
            <person name="Murat C."/>
            <person name="Poggeler S."/>
            <person name="Quandt C.A."/>
            <person name="Sperisen C."/>
            <person name="Tritt A."/>
            <person name="Tisserant E."/>
            <person name="Crous P.W."/>
            <person name="Henrissat B."/>
            <person name="Nehls U."/>
            <person name="Egli S."/>
            <person name="Spatafora J.W."/>
            <person name="Grigoriev I.V."/>
            <person name="Martin F.M."/>
        </authorList>
    </citation>
    <scope>NUCLEOTIDE SEQUENCE [LARGE SCALE GENOMIC DNA]</scope>
    <source>
        <strain evidence="2 3">CBS 207.34</strain>
    </source>
</reference>
<keyword evidence="3" id="KW-1185">Reference proteome</keyword>
<accession>A0A8E2F3H2</accession>
<evidence type="ECO:0000313" key="3">
    <source>
        <dbReference type="Proteomes" id="UP000250140"/>
    </source>
</evidence>
<name>A0A8E2F3H2_9PEZI</name>
<dbReference type="EMBL" id="KV749340">
    <property type="protein sequence ID" value="OCL09901.1"/>
    <property type="molecule type" value="Genomic_DNA"/>
</dbReference>
<feature type="region of interest" description="Disordered" evidence="1">
    <location>
        <begin position="85"/>
        <end position="140"/>
    </location>
</feature>
<proteinExistence type="predicted"/>
<organism evidence="2 3">
    <name type="scientific">Glonium stellatum</name>
    <dbReference type="NCBI Taxonomy" id="574774"/>
    <lineage>
        <taxon>Eukaryota</taxon>
        <taxon>Fungi</taxon>
        <taxon>Dikarya</taxon>
        <taxon>Ascomycota</taxon>
        <taxon>Pezizomycotina</taxon>
        <taxon>Dothideomycetes</taxon>
        <taxon>Pleosporomycetidae</taxon>
        <taxon>Gloniales</taxon>
        <taxon>Gloniaceae</taxon>
        <taxon>Glonium</taxon>
    </lineage>
</organism>
<feature type="region of interest" description="Disordered" evidence="1">
    <location>
        <begin position="42"/>
        <end position="62"/>
    </location>
</feature>
<feature type="compositionally biased region" description="Polar residues" evidence="1">
    <location>
        <begin position="104"/>
        <end position="140"/>
    </location>
</feature>